<dbReference type="KEGG" id="tml:GSTUM_00002702001"/>
<keyword evidence="3" id="KW-0472">Membrane</keyword>
<dbReference type="InterPro" id="IPR052982">
    <property type="entry name" value="SRP1/TIP1-like"/>
</dbReference>
<dbReference type="eggNOG" id="ENOG502SUHZ">
    <property type="taxonomic scope" value="Eukaryota"/>
</dbReference>
<gene>
    <name evidence="6" type="ORF">GSTUM_00002702001</name>
</gene>
<dbReference type="OMA" id="RANFETH"/>
<feature type="region of interest" description="Disordered" evidence="2">
    <location>
        <begin position="176"/>
        <end position="212"/>
    </location>
</feature>
<proteinExistence type="predicted"/>
<feature type="chain" id="PRO_5003072578" evidence="4">
    <location>
        <begin position="25"/>
        <end position="408"/>
    </location>
</feature>
<sequence length="408" mass="41818">MKLGTVSFLAAVIAILSIGVGVEAAADDKPSGLNPISYPLGGNVNAGSPVTITWQPSTPGTVTIHALKGPPDNLNDLGPIVARVDNSGSFVWNVPKTFEDSATMGAGNKYGLKIVDDATGKFEYSPPFDMTVPGSTFGSAAAGTQTSAEIPTTTAPKKAASTGALTSAAATAGATAPASISSSATKETPKVESIPTETAEPTESPSVGGILSGGGGGGSFNLGKIPDLGLIFAASGAGVAGLIIIIVIAVVWARIHSDKKKAGYYNPKSFRDRRSHLEAETPITRAYHRRLSSTSSFGDGARPSEVFSMDNRSPSPPPPMPTAPPRLRDPPPRLGPPLVPPGPSPPPGPQTAQIPLSPPPPISSLPTALMAPQNPSFSADFPFPSQPDAPYAPRVYTPVRANFETHPL</sequence>
<feature type="transmembrane region" description="Helical" evidence="3">
    <location>
        <begin position="228"/>
        <end position="253"/>
    </location>
</feature>
<evidence type="ECO:0000313" key="6">
    <source>
        <dbReference type="EMBL" id="CAZ80657.1"/>
    </source>
</evidence>
<keyword evidence="3" id="KW-0812">Transmembrane</keyword>
<evidence type="ECO:0000256" key="3">
    <source>
        <dbReference type="SAM" id="Phobius"/>
    </source>
</evidence>
<dbReference type="Pfam" id="PF10342">
    <property type="entry name" value="Kre9_KNH"/>
    <property type="match status" value="1"/>
</dbReference>
<dbReference type="PANTHER" id="PTHR40633:SF1">
    <property type="entry name" value="GPI ANCHORED SERINE-THREONINE RICH PROTEIN (AFU_ORTHOLOGUE AFUA_1G03630)"/>
    <property type="match status" value="1"/>
</dbReference>
<keyword evidence="1 4" id="KW-0732">Signal</keyword>
<feature type="domain" description="Yeast cell wall synthesis Kre9/Knh1-like N-terminal" evidence="5">
    <location>
        <begin position="43"/>
        <end position="129"/>
    </location>
</feature>
<reference evidence="6 7" key="1">
    <citation type="journal article" date="2010" name="Nature">
        <title>Perigord black truffle genome uncovers evolutionary origins and mechanisms of symbiosis.</title>
        <authorList>
            <person name="Martin F."/>
            <person name="Kohler A."/>
            <person name="Murat C."/>
            <person name="Balestrini R."/>
            <person name="Coutinho P.M."/>
            <person name="Jaillon O."/>
            <person name="Montanini B."/>
            <person name="Morin E."/>
            <person name="Noel B."/>
            <person name="Percudani R."/>
            <person name="Porcel B."/>
            <person name="Rubini A."/>
            <person name="Amicucci A."/>
            <person name="Amselem J."/>
            <person name="Anthouard V."/>
            <person name="Arcioni S."/>
            <person name="Artiguenave F."/>
            <person name="Aury J.M."/>
            <person name="Ballario P."/>
            <person name="Bolchi A."/>
            <person name="Brenna A."/>
            <person name="Brun A."/>
            <person name="Buee M."/>
            <person name="Cantarel B."/>
            <person name="Chevalier G."/>
            <person name="Couloux A."/>
            <person name="Da Silva C."/>
            <person name="Denoeud F."/>
            <person name="Duplessis S."/>
            <person name="Ghignone S."/>
            <person name="Hilselberger B."/>
            <person name="Iotti M."/>
            <person name="Marcais B."/>
            <person name="Mello A."/>
            <person name="Miranda M."/>
            <person name="Pacioni G."/>
            <person name="Quesneville H."/>
            <person name="Riccioni C."/>
            <person name="Ruotolo R."/>
            <person name="Splivallo R."/>
            <person name="Stocchi V."/>
            <person name="Tisserant E."/>
            <person name="Viscomi A.R."/>
            <person name="Zambonelli A."/>
            <person name="Zampieri E."/>
            <person name="Henrissat B."/>
            <person name="Lebrun M.H."/>
            <person name="Paolocci F."/>
            <person name="Bonfante P."/>
            <person name="Ottonello S."/>
            <person name="Wincker P."/>
        </authorList>
    </citation>
    <scope>NUCLEOTIDE SEQUENCE [LARGE SCALE GENOMIC DNA]</scope>
    <source>
        <strain evidence="6 7">Mel28</strain>
    </source>
</reference>
<keyword evidence="7" id="KW-1185">Reference proteome</keyword>
<feature type="compositionally biased region" description="Low complexity" evidence="2">
    <location>
        <begin position="176"/>
        <end position="185"/>
    </location>
</feature>
<name>D5G814_TUBMM</name>
<protein>
    <submittedName>
        <fullName evidence="6">(Perigord truffle) hypothetical protein</fullName>
    </submittedName>
</protein>
<dbReference type="HOGENOM" id="CLU_674717_0_0_1"/>
<organism evidence="6 7">
    <name type="scientific">Tuber melanosporum (strain Mel28)</name>
    <name type="common">Perigord black truffle</name>
    <dbReference type="NCBI Taxonomy" id="656061"/>
    <lineage>
        <taxon>Eukaryota</taxon>
        <taxon>Fungi</taxon>
        <taxon>Dikarya</taxon>
        <taxon>Ascomycota</taxon>
        <taxon>Pezizomycotina</taxon>
        <taxon>Pezizomycetes</taxon>
        <taxon>Pezizales</taxon>
        <taxon>Tuberaceae</taxon>
        <taxon>Tuber</taxon>
    </lineage>
</organism>
<accession>D5G814</accession>
<dbReference type="RefSeq" id="XP_002836466.1">
    <property type="nucleotide sequence ID" value="XM_002836420.1"/>
</dbReference>
<dbReference type="EMBL" id="FN430038">
    <property type="protein sequence ID" value="CAZ80657.1"/>
    <property type="molecule type" value="Genomic_DNA"/>
</dbReference>
<evidence type="ECO:0000256" key="1">
    <source>
        <dbReference type="ARBA" id="ARBA00022729"/>
    </source>
</evidence>
<feature type="compositionally biased region" description="Pro residues" evidence="2">
    <location>
        <begin position="332"/>
        <end position="349"/>
    </location>
</feature>
<feature type="region of interest" description="Disordered" evidence="2">
    <location>
        <begin position="289"/>
        <end position="392"/>
    </location>
</feature>
<dbReference type="InParanoid" id="D5G814"/>
<keyword evidence="3" id="KW-1133">Transmembrane helix</keyword>
<dbReference type="GeneID" id="9184129"/>
<feature type="compositionally biased region" description="Polar residues" evidence="2">
    <location>
        <begin position="140"/>
        <end position="150"/>
    </location>
</feature>
<dbReference type="STRING" id="656061.D5G814"/>
<evidence type="ECO:0000256" key="2">
    <source>
        <dbReference type="SAM" id="MobiDB-lite"/>
    </source>
</evidence>
<dbReference type="Proteomes" id="UP000006911">
    <property type="component" value="Unassembled WGS sequence"/>
</dbReference>
<evidence type="ECO:0000313" key="7">
    <source>
        <dbReference type="Proteomes" id="UP000006911"/>
    </source>
</evidence>
<dbReference type="InterPro" id="IPR018466">
    <property type="entry name" value="Kre9/Knh1-like_N"/>
</dbReference>
<evidence type="ECO:0000259" key="5">
    <source>
        <dbReference type="Pfam" id="PF10342"/>
    </source>
</evidence>
<feature type="signal peptide" evidence="4">
    <location>
        <begin position="1"/>
        <end position="24"/>
    </location>
</feature>
<feature type="compositionally biased region" description="Pro residues" evidence="2">
    <location>
        <begin position="314"/>
        <end position="324"/>
    </location>
</feature>
<dbReference type="AlphaFoldDB" id="D5G814"/>
<feature type="region of interest" description="Disordered" evidence="2">
    <location>
        <begin position="140"/>
        <end position="159"/>
    </location>
</feature>
<evidence type="ECO:0000256" key="4">
    <source>
        <dbReference type="SAM" id="SignalP"/>
    </source>
</evidence>
<dbReference type="PANTHER" id="PTHR40633">
    <property type="entry name" value="MATRIX PROTEIN, PUTATIVE (AFU_ORTHOLOGUE AFUA_8G05410)-RELATED"/>
    <property type="match status" value="1"/>
</dbReference>